<evidence type="ECO:0000256" key="1">
    <source>
        <dbReference type="ARBA" id="ARBA00004606"/>
    </source>
</evidence>
<dbReference type="GO" id="GO:0016020">
    <property type="term" value="C:membrane"/>
    <property type="evidence" value="ECO:0007669"/>
    <property type="project" value="UniProtKB-SubCell"/>
</dbReference>
<evidence type="ECO:0000256" key="6">
    <source>
        <dbReference type="ARBA" id="ARBA00023136"/>
    </source>
</evidence>
<dbReference type="AlphaFoldDB" id="A0ABD3MU56"/>
<gene>
    <name evidence="9" type="ORF">ACHAWO_013850</name>
</gene>
<feature type="transmembrane region" description="Helical" evidence="8">
    <location>
        <begin position="39"/>
        <end position="57"/>
    </location>
</feature>
<dbReference type="PANTHER" id="PTHR23033:SF14">
    <property type="entry name" value="GLYCOPROTEIN-N-ACETYLGALACTOSAMINE 3-BETA-GALACTOSYLTRANSFERASE 1-RELATED"/>
    <property type="match status" value="1"/>
</dbReference>
<feature type="region of interest" description="Disordered" evidence="7">
    <location>
        <begin position="1"/>
        <end position="31"/>
    </location>
</feature>
<proteinExistence type="inferred from homology"/>
<dbReference type="InterPro" id="IPR026050">
    <property type="entry name" value="C1GALT1/C1GALT1_chp1"/>
</dbReference>
<evidence type="ECO:0000256" key="4">
    <source>
        <dbReference type="ARBA" id="ARBA00022968"/>
    </source>
</evidence>
<keyword evidence="3 8" id="KW-0812">Transmembrane</keyword>
<keyword evidence="4" id="KW-0735">Signal-anchor</keyword>
<evidence type="ECO:0000256" key="8">
    <source>
        <dbReference type="SAM" id="Phobius"/>
    </source>
</evidence>
<organism evidence="9 10">
    <name type="scientific">Cyclotella atomus</name>
    <dbReference type="NCBI Taxonomy" id="382360"/>
    <lineage>
        <taxon>Eukaryota</taxon>
        <taxon>Sar</taxon>
        <taxon>Stramenopiles</taxon>
        <taxon>Ochrophyta</taxon>
        <taxon>Bacillariophyta</taxon>
        <taxon>Coscinodiscophyceae</taxon>
        <taxon>Thalassiosirophycidae</taxon>
        <taxon>Stephanodiscales</taxon>
        <taxon>Stephanodiscaceae</taxon>
        <taxon>Cyclotella</taxon>
    </lineage>
</organism>
<protein>
    <submittedName>
        <fullName evidence="9">Uncharacterized protein</fullName>
    </submittedName>
</protein>
<comment type="caution">
    <text evidence="9">The sequence shown here is derived from an EMBL/GenBank/DDBJ whole genome shotgun (WGS) entry which is preliminary data.</text>
</comment>
<dbReference type="Gene3D" id="3.90.550.50">
    <property type="match status" value="1"/>
</dbReference>
<name>A0ABD3MU56_9STRA</name>
<accession>A0ABD3MU56</accession>
<keyword evidence="6 8" id="KW-0472">Membrane</keyword>
<reference evidence="9 10" key="1">
    <citation type="submission" date="2024-10" db="EMBL/GenBank/DDBJ databases">
        <title>Updated reference genomes for cyclostephanoid diatoms.</title>
        <authorList>
            <person name="Roberts W.R."/>
            <person name="Alverson A.J."/>
        </authorList>
    </citation>
    <scope>NUCLEOTIDE SEQUENCE [LARGE SCALE GENOMIC DNA]</scope>
    <source>
        <strain evidence="9 10">AJA010-31</strain>
    </source>
</reference>
<evidence type="ECO:0000313" key="9">
    <source>
        <dbReference type="EMBL" id="KAL3767409.1"/>
    </source>
</evidence>
<dbReference type="Proteomes" id="UP001530400">
    <property type="component" value="Unassembled WGS sequence"/>
</dbReference>
<keyword evidence="10" id="KW-1185">Reference proteome</keyword>
<evidence type="ECO:0000256" key="3">
    <source>
        <dbReference type="ARBA" id="ARBA00022692"/>
    </source>
</evidence>
<evidence type="ECO:0000256" key="5">
    <source>
        <dbReference type="ARBA" id="ARBA00022989"/>
    </source>
</evidence>
<evidence type="ECO:0000313" key="10">
    <source>
        <dbReference type="Proteomes" id="UP001530400"/>
    </source>
</evidence>
<dbReference type="FunFam" id="3.90.550.50:FF:000170">
    <property type="entry name" value="Glycoprotein-N-acetylgalactosamine 3-beta-galactosyltransferase 1-B-like Protein"/>
    <property type="match status" value="1"/>
</dbReference>
<dbReference type="PANTHER" id="PTHR23033">
    <property type="entry name" value="BETA1,3-GALACTOSYLTRANSFERASE"/>
    <property type="match status" value="1"/>
</dbReference>
<dbReference type="EMBL" id="JALLPJ020001366">
    <property type="protein sequence ID" value="KAL3767409.1"/>
    <property type="molecule type" value="Genomic_DNA"/>
</dbReference>
<sequence length="422" mass="47345">MIRQRAGKQPSKTDGHFVASHNDSETTHQRRQRKEHISVWIRYFWIIFTFAMFSALFSKRTRHGLYVRSGSNSNDLLINTINANGNPRFVTIVMPSVVNPQARPFRLSNIAKTWGPTSRAVYVVHSVDEFSEGANNLLSTTSKNNPYPQLLKVPDNINVEMGVERLDMVIRTVHKDVNPDFAFFVNDHTFVIPDNLCKFLNDRDSADDLYAGHALKGKQETIFNSGAAGYVLSRSTMEKLIAEWDTPNSKCSASGASKWIQGNPGLLTAKCFDEVLKIPVVDTRDKNLSHIFHAFGLVRSVTGNVDEWYINKHDALDGALGVDPVYHHKPQDGAMCCSSSTVSFHYVEGLESVALWKVLETVHSEPTMSTEEIKKLINDVWPVGRNELGFYSHGLPNSNVWWNGIVEVVRKIAIAADPQKSC</sequence>
<evidence type="ECO:0000256" key="7">
    <source>
        <dbReference type="SAM" id="MobiDB-lite"/>
    </source>
</evidence>
<comment type="similarity">
    <text evidence="2">Belongs to the glycosyltransferase 31 family. Beta3-Gal-T subfamily.</text>
</comment>
<comment type="subcellular location">
    <subcellularLocation>
        <location evidence="1">Membrane</location>
        <topology evidence="1">Single-pass type II membrane protein</topology>
    </subcellularLocation>
</comment>
<keyword evidence="5 8" id="KW-1133">Transmembrane helix</keyword>
<evidence type="ECO:0000256" key="2">
    <source>
        <dbReference type="ARBA" id="ARBA00006462"/>
    </source>
</evidence>